<evidence type="ECO:0000313" key="2">
    <source>
        <dbReference type="Proteomes" id="UP000231878"/>
    </source>
</evidence>
<dbReference type="Proteomes" id="UP000231878">
    <property type="component" value="Unassembled WGS sequence"/>
</dbReference>
<organism evidence="1 2">
    <name type="scientific">Burkholderia pseudomallei</name>
    <name type="common">Pseudomonas pseudomallei</name>
    <dbReference type="NCBI Taxonomy" id="28450"/>
    <lineage>
        <taxon>Bacteria</taxon>
        <taxon>Pseudomonadati</taxon>
        <taxon>Pseudomonadota</taxon>
        <taxon>Betaproteobacteria</taxon>
        <taxon>Burkholderiales</taxon>
        <taxon>Burkholderiaceae</taxon>
        <taxon>Burkholderia</taxon>
        <taxon>pseudomallei group</taxon>
    </lineage>
</organism>
<reference evidence="1 2" key="1">
    <citation type="submission" date="2017-11" db="EMBL/GenBank/DDBJ databases">
        <title>Molecular characterization of Burkholderia pseudomallei and closely related isolates from Vietnam.</title>
        <authorList>
            <person name="Ustinov D.V."/>
            <person name="Antonov A.S."/>
            <person name="Avdusheva E.F."/>
            <person name="Shpak I.M."/>
            <person name="Zakharova I.B."/>
            <person name="Thi L.A."/>
            <person name="Teteryatnikova N."/>
            <person name="Lopasteyskaya Y.A."/>
            <person name="Kuzyutina J.A."/>
            <person name="Ngo T.N."/>
            <person name="Victorov D.V."/>
        </authorList>
    </citation>
    <scope>NUCLEOTIDE SEQUENCE [LARGE SCALE GENOMIC DNA]</scope>
    <source>
        <strain evidence="1 2">V1512</strain>
    </source>
</reference>
<sequence length="63" mass="6756">MGDLSGGVPRDTRGWVLDEAAAAMSRRDGIETLFRSIRTPAAIAWSLHGGSREADTMARRASP</sequence>
<dbReference type="RefSeq" id="WP_004532015.1">
    <property type="nucleotide sequence ID" value="NZ_AP028080.1"/>
</dbReference>
<comment type="caution">
    <text evidence="1">The sequence shown here is derived from an EMBL/GenBank/DDBJ whole genome shotgun (WGS) entry which is preliminary data.</text>
</comment>
<dbReference type="EMBL" id="PHRB01000020">
    <property type="protein sequence ID" value="PJO64588.1"/>
    <property type="molecule type" value="Genomic_DNA"/>
</dbReference>
<proteinExistence type="predicted"/>
<name>A0AAX0U9B6_BURPE</name>
<evidence type="ECO:0000313" key="1">
    <source>
        <dbReference type="EMBL" id="PJO64588.1"/>
    </source>
</evidence>
<gene>
    <name evidence="1" type="ORF">CWD88_20245</name>
</gene>
<dbReference type="AlphaFoldDB" id="A0AAX0U9B6"/>
<protein>
    <submittedName>
        <fullName evidence="1">Uncharacterized protein</fullName>
    </submittedName>
</protein>
<accession>A0AAX0U9B6</accession>